<dbReference type="AlphaFoldDB" id="A0A7S0LWY9"/>
<gene>
    <name evidence="1" type="ORF">CCUR1050_LOCUS2718</name>
</gene>
<dbReference type="SUPFAM" id="SSF53335">
    <property type="entry name" value="S-adenosyl-L-methionine-dependent methyltransferases"/>
    <property type="match status" value="1"/>
</dbReference>
<organism evidence="1">
    <name type="scientific">Cryptomonas curvata</name>
    <dbReference type="NCBI Taxonomy" id="233186"/>
    <lineage>
        <taxon>Eukaryota</taxon>
        <taxon>Cryptophyceae</taxon>
        <taxon>Cryptomonadales</taxon>
        <taxon>Cryptomonadaceae</taxon>
        <taxon>Cryptomonas</taxon>
    </lineage>
</organism>
<evidence type="ECO:0008006" key="2">
    <source>
        <dbReference type="Google" id="ProtNLM"/>
    </source>
</evidence>
<name>A0A7S0LWY9_9CRYP</name>
<sequence length="208" mass="23596">MIRFEKTQSVYRIFKSSSDGIHGNTRGFHGSLTAHSVQKVFNAVDVYGRSFMDIGFGTGIVLAAALASGASKAHGFELPENRANQYIFQAAMRKISKKLCDIPDFSRRALLKFNDIAKVDSLPEGSEAVFTFWNGMGLWTQIHILEICSSCKSLDRLVVFRDQDWRRPSDILKQLQEFGDFSWKLHRTIKTSMQGSGEKKTAWVFFRD</sequence>
<evidence type="ECO:0000313" key="1">
    <source>
        <dbReference type="EMBL" id="CAD8625042.1"/>
    </source>
</evidence>
<protein>
    <recommendedName>
        <fullName evidence="2">Histone-lysine N-methyltransferase, H3 lysine-79 specific</fullName>
    </recommendedName>
</protein>
<dbReference type="InterPro" id="IPR029063">
    <property type="entry name" value="SAM-dependent_MTases_sf"/>
</dbReference>
<dbReference type="EMBL" id="HBEZ01004877">
    <property type="protein sequence ID" value="CAD8625042.1"/>
    <property type="molecule type" value="Transcribed_RNA"/>
</dbReference>
<reference evidence="1" key="1">
    <citation type="submission" date="2021-01" db="EMBL/GenBank/DDBJ databases">
        <authorList>
            <person name="Corre E."/>
            <person name="Pelletier E."/>
            <person name="Niang G."/>
            <person name="Scheremetjew M."/>
            <person name="Finn R."/>
            <person name="Kale V."/>
            <person name="Holt S."/>
            <person name="Cochrane G."/>
            <person name="Meng A."/>
            <person name="Brown T."/>
            <person name="Cohen L."/>
        </authorList>
    </citation>
    <scope>NUCLEOTIDE SEQUENCE</scope>
    <source>
        <strain evidence="1">CCAP979/52</strain>
    </source>
</reference>
<dbReference type="Gene3D" id="3.40.50.150">
    <property type="entry name" value="Vaccinia Virus protein VP39"/>
    <property type="match status" value="1"/>
</dbReference>
<proteinExistence type="predicted"/>
<accession>A0A7S0LWY9</accession>